<dbReference type="Proteomes" id="UP000313359">
    <property type="component" value="Unassembled WGS sequence"/>
</dbReference>
<dbReference type="InterPro" id="IPR013924">
    <property type="entry name" value="RNase_H2_suC"/>
</dbReference>
<feature type="compositionally biased region" description="Low complexity" evidence="1">
    <location>
        <begin position="74"/>
        <end position="97"/>
    </location>
</feature>
<dbReference type="STRING" id="1328759.A0A5C2S5M5"/>
<proteinExistence type="predicted"/>
<evidence type="ECO:0000313" key="2">
    <source>
        <dbReference type="EMBL" id="RPD58971.1"/>
    </source>
</evidence>
<dbReference type="Pfam" id="PF08615">
    <property type="entry name" value="RNase_H2_suC"/>
    <property type="match status" value="1"/>
</dbReference>
<feature type="region of interest" description="Disordered" evidence="1">
    <location>
        <begin position="142"/>
        <end position="206"/>
    </location>
</feature>
<dbReference type="CDD" id="cd09271">
    <property type="entry name" value="RNase_H2-C"/>
    <property type="match status" value="1"/>
</dbReference>
<dbReference type="PANTHER" id="PTHR47204">
    <property type="entry name" value="OS02G0168900 PROTEIN"/>
    <property type="match status" value="1"/>
</dbReference>
<dbReference type="PANTHER" id="PTHR47204:SF1">
    <property type="entry name" value="RIBONUCLEASE H2 SUBUNIT C"/>
    <property type="match status" value="1"/>
</dbReference>
<reference evidence="2" key="1">
    <citation type="journal article" date="2018" name="Genome Biol. Evol.">
        <title>Genomics and development of Lentinus tigrinus, a white-rot wood-decaying mushroom with dimorphic fruiting bodies.</title>
        <authorList>
            <person name="Wu B."/>
            <person name="Xu Z."/>
            <person name="Knudson A."/>
            <person name="Carlson A."/>
            <person name="Chen N."/>
            <person name="Kovaka S."/>
            <person name="LaButti K."/>
            <person name="Lipzen A."/>
            <person name="Pennachio C."/>
            <person name="Riley R."/>
            <person name="Schakwitz W."/>
            <person name="Umezawa K."/>
            <person name="Ohm R.A."/>
            <person name="Grigoriev I.V."/>
            <person name="Nagy L.G."/>
            <person name="Gibbons J."/>
            <person name="Hibbett D."/>
        </authorList>
    </citation>
    <scope>NUCLEOTIDE SEQUENCE [LARGE SCALE GENOMIC DNA]</scope>
    <source>
        <strain evidence="2">ALCF2SS1-6</strain>
    </source>
</reference>
<dbReference type="AlphaFoldDB" id="A0A5C2S5M5"/>
<name>A0A5C2S5M5_9APHY</name>
<feature type="compositionally biased region" description="Polar residues" evidence="1">
    <location>
        <begin position="58"/>
        <end position="73"/>
    </location>
</feature>
<feature type="region of interest" description="Disordered" evidence="1">
    <location>
        <begin position="44"/>
        <end position="108"/>
    </location>
</feature>
<sequence>MSLPTERLTISHANALPSVTPNLMPFHIAYSGPAPISTYFRVKPSSSPTYGRDVRSPQPLSASGSQQLQDSQATLVGSVEESSSSTTTLSRASTTVGADTPTEQGTVDAVCDDSRHYVASFRGREMHGMAVDLPEGYTGIVLRAPDGGKGKGVASGNRTREEEKPAPKGRTTRRSKRAQEEIKVEDEEMDASSVPEPGSDEGPTRVLEPVSTFSTFVLWNPDIPPNEGRDEYVRSLTEWTRLAAEIHRMEDC</sequence>
<evidence type="ECO:0000313" key="3">
    <source>
        <dbReference type="Proteomes" id="UP000313359"/>
    </source>
</evidence>
<dbReference type="GO" id="GO:0032299">
    <property type="term" value="C:ribonuclease H2 complex"/>
    <property type="evidence" value="ECO:0007669"/>
    <property type="project" value="InterPro"/>
</dbReference>
<accession>A0A5C2S5M5</accession>
<dbReference type="OrthoDB" id="6222486at2759"/>
<organism evidence="2 3">
    <name type="scientific">Lentinus tigrinus ALCF2SS1-6</name>
    <dbReference type="NCBI Taxonomy" id="1328759"/>
    <lineage>
        <taxon>Eukaryota</taxon>
        <taxon>Fungi</taxon>
        <taxon>Dikarya</taxon>
        <taxon>Basidiomycota</taxon>
        <taxon>Agaricomycotina</taxon>
        <taxon>Agaricomycetes</taxon>
        <taxon>Polyporales</taxon>
        <taxon>Polyporaceae</taxon>
        <taxon>Lentinus</taxon>
    </lineage>
</organism>
<dbReference type="GO" id="GO:0006401">
    <property type="term" value="P:RNA catabolic process"/>
    <property type="evidence" value="ECO:0007669"/>
    <property type="project" value="InterPro"/>
</dbReference>
<keyword evidence="3" id="KW-1185">Reference proteome</keyword>
<evidence type="ECO:0000256" key="1">
    <source>
        <dbReference type="SAM" id="MobiDB-lite"/>
    </source>
</evidence>
<gene>
    <name evidence="2" type="ORF">L227DRAFT_528111</name>
</gene>
<dbReference type="Gene3D" id="2.40.128.680">
    <property type="match status" value="1"/>
</dbReference>
<dbReference type="EMBL" id="ML122272">
    <property type="protein sequence ID" value="RPD58971.1"/>
    <property type="molecule type" value="Genomic_DNA"/>
</dbReference>
<protein>
    <submittedName>
        <fullName evidence="2">Uncharacterized protein</fullName>
    </submittedName>
</protein>